<proteinExistence type="predicted"/>
<gene>
    <name evidence="1" type="ORF">C7S16_6014</name>
</gene>
<evidence type="ECO:0000313" key="1">
    <source>
        <dbReference type="EMBL" id="MDW9252046.1"/>
    </source>
</evidence>
<sequence>MRCFEPAFAAAQPRRRPSFGDYRRVSNACKADPLARAFRFRASRARAC</sequence>
<reference evidence="1" key="1">
    <citation type="submission" date="2018-08" db="EMBL/GenBank/DDBJ databases">
        <title>Identification of Burkholderia cepacia strains that express a Burkholderia pseudomallei-like capsular polysaccharide.</title>
        <authorList>
            <person name="Burtnick M.N."/>
            <person name="Vongsouvath M."/>
            <person name="Newton P."/>
            <person name="Wuthiekanun V."/>
            <person name="Limmathurotsakul D."/>
            <person name="Brett P.J."/>
            <person name="Chantratita N."/>
            <person name="Dance D.A."/>
        </authorList>
    </citation>
    <scope>NUCLEOTIDE SEQUENCE</scope>
    <source>
        <strain evidence="1">SBXCC001</strain>
    </source>
</reference>
<comment type="caution">
    <text evidence="1">The sequence shown here is derived from an EMBL/GenBank/DDBJ whole genome shotgun (WGS) entry which is preliminary data.</text>
</comment>
<protein>
    <submittedName>
        <fullName evidence="1">Uncharacterized protein</fullName>
    </submittedName>
</protein>
<dbReference type="EMBL" id="QXCT01000001">
    <property type="protein sequence ID" value="MDW9252046.1"/>
    <property type="molecule type" value="Genomic_DNA"/>
</dbReference>
<evidence type="ECO:0000313" key="2">
    <source>
        <dbReference type="Proteomes" id="UP001272137"/>
    </source>
</evidence>
<dbReference type="Proteomes" id="UP001272137">
    <property type="component" value="Unassembled WGS sequence"/>
</dbReference>
<dbReference type="AlphaFoldDB" id="A0AAW9CR04"/>
<accession>A0AAW9CR04</accession>
<name>A0AAW9CR04_BURTH</name>
<organism evidence="1 2">
    <name type="scientific">Burkholderia thailandensis</name>
    <dbReference type="NCBI Taxonomy" id="57975"/>
    <lineage>
        <taxon>Bacteria</taxon>
        <taxon>Pseudomonadati</taxon>
        <taxon>Pseudomonadota</taxon>
        <taxon>Betaproteobacteria</taxon>
        <taxon>Burkholderiales</taxon>
        <taxon>Burkholderiaceae</taxon>
        <taxon>Burkholderia</taxon>
        <taxon>pseudomallei group</taxon>
    </lineage>
</organism>